<dbReference type="AlphaFoldDB" id="A0A2H3D287"/>
<proteinExistence type="predicted"/>
<sequence length="97" mass="11322">MAAHKSQGQTLENVIVDLQCCRDTEAPYVMISRVKSLDDLVILQDFDYKHISSHQSENFKKETHHLCILWLLTQEKYSTNQERGCCHCRAEAFSQYD</sequence>
<organism evidence="1 2">
    <name type="scientific">Armillaria gallica</name>
    <name type="common">Bulbous honey fungus</name>
    <name type="synonym">Armillaria bulbosa</name>
    <dbReference type="NCBI Taxonomy" id="47427"/>
    <lineage>
        <taxon>Eukaryota</taxon>
        <taxon>Fungi</taxon>
        <taxon>Dikarya</taxon>
        <taxon>Basidiomycota</taxon>
        <taxon>Agaricomycotina</taxon>
        <taxon>Agaricomycetes</taxon>
        <taxon>Agaricomycetidae</taxon>
        <taxon>Agaricales</taxon>
        <taxon>Marasmiineae</taxon>
        <taxon>Physalacriaceae</taxon>
        <taxon>Armillaria</taxon>
    </lineage>
</organism>
<reference evidence="2" key="1">
    <citation type="journal article" date="2017" name="Nat. Ecol. Evol.">
        <title>Genome expansion and lineage-specific genetic innovations in the forest pathogenic fungi Armillaria.</title>
        <authorList>
            <person name="Sipos G."/>
            <person name="Prasanna A.N."/>
            <person name="Walter M.C."/>
            <person name="O'Connor E."/>
            <person name="Balint B."/>
            <person name="Krizsan K."/>
            <person name="Kiss B."/>
            <person name="Hess J."/>
            <person name="Varga T."/>
            <person name="Slot J."/>
            <person name="Riley R."/>
            <person name="Boka B."/>
            <person name="Rigling D."/>
            <person name="Barry K."/>
            <person name="Lee J."/>
            <person name="Mihaltcheva S."/>
            <person name="LaButti K."/>
            <person name="Lipzen A."/>
            <person name="Waldron R."/>
            <person name="Moloney N.M."/>
            <person name="Sperisen C."/>
            <person name="Kredics L."/>
            <person name="Vagvoelgyi C."/>
            <person name="Patrignani A."/>
            <person name="Fitzpatrick D."/>
            <person name="Nagy I."/>
            <person name="Doyle S."/>
            <person name="Anderson J.B."/>
            <person name="Grigoriev I.V."/>
            <person name="Gueldener U."/>
            <person name="Muensterkoetter M."/>
            <person name="Nagy L.G."/>
        </authorList>
    </citation>
    <scope>NUCLEOTIDE SEQUENCE [LARGE SCALE GENOMIC DNA]</scope>
    <source>
        <strain evidence="2">Ar21-2</strain>
    </source>
</reference>
<dbReference type="OrthoDB" id="2986975at2759"/>
<name>A0A2H3D287_ARMGA</name>
<evidence type="ECO:0000313" key="2">
    <source>
        <dbReference type="Proteomes" id="UP000217790"/>
    </source>
</evidence>
<dbReference type="OMA" id="YKHISSH"/>
<dbReference type="Proteomes" id="UP000217790">
    <property type="component" value="Unassembled WGS sequence"/>
</dbReference>
<evidence type="ECO:0008006" key="3">
    <source>
        <dbReference type="Google" id="ProtNLM"/>
    </source>
</evidence>
<gene>
    <name evidence="1" type="ORF">ARMGADRAFT_946577</name>
</gene>
<accession>A0A2H3D287</accession>
<dbReference type="EMBL" id="KZ293717">
    <property type="protein sequence ID" value="PBK82433.1"/>
    <property type="molecule type" value="Genomic_DNA"/>
</dbReference>
<protein>
    <recommendedName>
        <fullName evidence="3">Helicase</fullName>
    </recommendedName>
</protein>
<evidence type="ECO:0000313" key="1">
    <source>
        <dbReference type="EMBL" id="PBK82433.1"/>
    </source>
</evidence>
<keyword evidence="2" id="KW-1185">Reference proteome</keyword>
<dbReference type="InParanoid" id="A0A2H3D287"/>